<dbReference type="InterPro" id="IPR005845">
    <property type="entry name" value="A-D-PHexomutase_a/b/a-II"/>
</dbReference>
<proteinExistence type="inferred from homology"/>
<evidence type="ECO:0000256" key="3">
    <source>
        <dbReference type="ARBA" id="ARBA00022723"/>
    </source>
</evidence>
<protein>
    <submittedName>
        <fullName evidence="9">Phosphomannomutase</fullName>
        <ecNumber evidence="9">5.4.2.8</ecNumber>
    </submittedName>
</protein>
<evidence type="ECO:0000256" key="4">
    <source>
        <dbReference type="ARBA" id="ARBA00022842"/>
    </source>
</evidence>
<organism evidence="9 10">
    <name type="scientific">Actinopolyspora biskrensis</name>
    <dbReference type="NCBI Taxonomy" id="1470178"/>
    <lineage>
        <taxon>Bacteria</taxon>
        <taxon>Bacillati</taxon>
        <taxon>Actinomycetota</taxon>
        <taxon>Actinomycetes</taxon>
        <taxon>Actinopolysporales</taxon>
        <taxon>Actinopolysporaceae</taxon>
        <taxon>Actinopolyspora</taxon>
    </lineage>
</organism>
<dbReference type="Pfam" id="PF02879">
    <property type="entry name" value="PGM_PMM_II"/>
    <property type="match status" value="1"/>
</dbReference>
<dbReference type="GO" id="GO:0004615">
    <property type="term" value="F:phosphomannomutase activity"/>
    <property type="evidence" value="ECO:0007669"/>
    <property type="project" value="UniProtKB-EC"/>
</dbReference>
<dbReference type="GO" id="GO:0005975">
    <property type="term" value="P:carbohydrate metabolic process"/>
    <property type="evidence" value="ECO:0007669"/>
    <property type="project" value="InterPro"/>
</dbReference>
<dbReference type="Pfam" id="PF02878">
    <property type="entry name" value="PGM_PMM_I"/>
    <property type="match status" value="1"/>
</dbReference>
<accession>A0A852YTU4</accession>
<keyword evidence="10" id="KW-1185">Reference proteome</keyword>
<dbReference type="EC" id="5.4.2.8" evidence="9"/>
<dbReference type="PANTHER" id="PTHR45745">
    <property type="entry name" value="PHOSPHOMANNOMUTASE 45A"/>
    <property type="match status" value="1"/>
</dbReference>
<feature type="domain" description="Alpha-D-phosphohexomutase alpha/beta/alpha" evidence="7">
    <location>
        <begin position="220"/>
        <end position="316"/>
    </location>
</feature>
<evidence type="ECO:0000256" key="2">
    <source>
        <dbReference type="ARBA" id="ARBA00022553"/>
    </source>
</evidence>
<dbReference type="CDD" id="cd05799">
    <property type="entry name" value="PGM2"/>
    <property type="match status" value="1"/>
</dbReference>
<evidence type="ECO:0000313" key="9">
    <source>
        <dbReference type="EMBL" id="NYH77510.1"/>
    </source>
</evidence>
<feature type="domain" description="Alpha-D-phosphohexomutase alpha/beta/alpha" evidence="8">
    <location>
        <begin position="328"/>
        <end position="445"/>
    </location>
</feature>
<dbReference type="Proteomes" id="UP000548304">
    <property type="component" value="Unassembled WGS sequence"/>
</dbReference>
<dbReference type="SUPFAM" id="SSF53738">
    <property type="entry name" value="Phosphoglucomutase, first 3 domains"/>
    <property type="match status" value="3"/>
</dbReference>
<dbReference type="Gene3D" id="3.40.120.10">
    <property type="entry name" value="Alpha-D-Glucose-1,6-Bisphosphate, subunit A, domain 3"/>
    <property type="match status" value="3"/>
</dbReference>
<keyword evidence="5 9" id="KW-0413">Isomerase</keyword>
<dbReference type="GO" id="GO:0046872">
    <property type="term" value="F:metal ion binding"/>
    <property type="evidence" value="ECO:0007669"/>
    <property type="project" value="UniProtKB-KW"/>
</dbReference>
<dbReference type="SUPFAM" id="SSF55957">
    <property type="entry name" value="Phosphoglucomutase, C-terminal domain"/>
    <property type="match status" value="1"/>
</dbReference>
<keyword evidence="4" id="KW-0460">Magnesium</keyword>
<dbReference type="AlphaFoldDB" id="A0A852YTU4"/>
<evidence type="ECO:0000313" key="10">
    <source>
        <dbReference type="Proteomes" id="UP000548304"/>
    </source>
</evidence>
<dbReference type="GO" id="GO:0006166">
    <property type="term" value="P:purine ribonucleoside salvage"/>
    <property type="evidence" value="ECO:0007669"/>
    <property type="project" value="TreeGrafter"/>
</dbReference>
<dbReference type="InterPro" id="IPR005844">
    <property type="entry name" value="A-D-PHexomutase_a/b/a-I"/>
</dbReference>
<dbReference type="GO" id="GO:0008973">
    <property type="term" value="F:phosphopentomutase activity"/>
    <property type="evidence" value="ECO:0007669"/>
    <property type="project" value="TreeGrafter"/>
</dbReference>
<gene>
    <name evidence="9" type="ORF">FHR84_000824</name>
</gene>
<keyword evidence="3" id="KW-0479">Metal-binding</keyword>
<reference evidence="9 10" key="1">
    <citation type="submission" date="2020-07" db="EMBL/GenBank/DDBJ databases">
        <title>Genomic Encyclopedia of Type Strains, Phase III (KMG-III): the genomes of soil and plant-associated and newly described type strains.</title>
        <authorList>
            <person name="Whitman W."/>
        </authorList>
    </citation>
    <scope>NUCLEOTIDE SEQUENCE [LARGE SCALE GENOMIC DNA]</scope>
    <source>
        <strain evidence="9 10">CECT 8576</strain>
    </source>
</reference>
<dbReference type="InterPro" id="IPR016055">
    <property type="entry name" value="A-D-PHexomutase_a/b/a-I/II/III"/>
</dbReference>
<comment type="similarity">
    <text evidence="1">Belongs to the phosphohexose mutase family.</text>
</comment>
<evidence type="ECO:0000259" key="6">
    <source>
        <dbReference type="Pfam" id="PF02878"/>
    </source>
</evidence>
<keyword evidence="2" id="KW-0597">Phosphoprotein</keyword>
<evidence type="ECO:0000259" key="7">
    <source>
        <dbReference type="Pfam" id="PF02879"/>
    </source>
</evidence>
<evidence type="ECO:0000256" key="1">
    <source>
        <dbReference type="ARBA" id="ARBA00010231"/>
    </source>
</evidence>
<dbReference type="EMBL" id="JACBYW010000001">
    <property type="protein sequence ID" value="NYH77510.1"/>
    <property type="molecule type" value="Genomic_DNA"/>
</dbReference>
<sequence>MTTTSDKVEIDPELRDAAKRWIDSDIDPASQAELREVLRAAQAGNVASIADLRDRMNGSLRFGTGGMRGPRRAGPNGINRSVLTRTAAGLARWLLDRGDRGKRVMIGRDARHSAEEHCEDVAGVLAGAGFEVLVLPRPLPTPVLAFSVQEWNAAAGVQITASHNHADDSGCKVYLAGGSQVIPPADSEIEESIASAPAPSSIPRQPWWSVLDDEPVRRYITRVARPASRMPRDLRIAATPLHGVGKSTLVEALNASGFSDVHVVAEQSDPDPDFSTVEYPNPEEPGTADALLGLAHERGVDLAIALDPDADRCAIGARQHDGAWRMLDGNEIGVLLGTHIIAELDRTEIPRPVVATTMVSSSMLQAVAEQHCVRFEETQVGFKWLARAGSATNHELVFAYEEALGQAVLPGVVRDKDGISAAVLAADLAQSLKSEGRTLFDLLDELQIQHGVHQTDQVSVRVGDVSRIATMMEKVRADPPAKIADHVVDPVDYLPQVDLLALEGRGIRVLLRPSGTESKLKTYLEVVEPVLEDVGLAEARAQARSRLTTVREHVRTLLSDYP</sequence>
<dbReference type="PANTHER" id="PTHR45745:SF1">
    <property type="entry name" value="PHOSPHOGLUCOMUTASE 2B-RELATED"/>
    <property type="match status" value="1"/>
</dbReference>
<dbReference type="InterPro" id="IPR036900">
    <property type="entry name" value="A-D-PHexomutase_C_sf"/>
</dbReference>
<evidence type="ECO:0000259" key="8">
    <source>
        <dbReference type="Pfam" id="PF02880"/>
    </source>
</evidence>
<dbReference type="Pfam" id="PF02880">
    <property type="entry name" value="PGM_PMM_III"/>
    <property type="match status" value="1"/>
</dbReference>
<comment type="caution">
    <text evidence="9">The sequence shown here is derived from an EMBL/GenBank/DDBJ whole genome shotgun (WGS) entry which is preliminary data.</text>
</comment>
<name>A0A852YTU4_9ACTN</name>
<feature type="domain" description="Alpha-D-phosphohexomutase alpha/beta/alpha" evidence="6">
    <location>
        <begin position="61"/>
        <end position="195"/>
    </location>
</feature>
<dbReference type="InterPro" id="IPR005846">
    <property type="entry name" value="A-D-PHexomutase_a/b/a-III"/>
</dbReference>
<evidence type="ECO:0000256" key="5">
    <source>
        <dbReference type="ARBA" id="ARBA00023235"/>
    </source>
</evidence>
<dbReference type="Gene3D" id="3.30.310.50">
    <property type="entry name" value="Alpha-D-phosphohexomutase, C-terminal domain"/>
    <property type="match status" value="1"/>
</dbReference>
<dbReference type="RefSeq" id="WP_343075142.1">
    <property type="nucleotide sequence ID" value="NZ_JACBYW010000001.1"/>
</dbReference>